<dbReference type="OrthoDB" id="2506204at2759"/>
<dbReference type="EMBL" id="NBII01000002">
    <property type="protein sequence ID" value="PAV22094.1"/>
    <property type="molecule type" value="Genomic_DNA"/>
</dbReference>
<feature type="region of interest" description="Disordered" evidence="1">
    <location>
        <begin position="505"/>
        <end position="810"/>
    </location>
</feature>
<protein>
    <submittedName>
        <fullName evidence="3">Heterokaryon incompatibility HET-C</fullName>
    </submittedName>
</protein>
<evidence type="ECO:0000256" key="2">
    <source>
        <dbReference type="SAM" id="SignalP"/>
    </source>
</evidence>
<accession>A0A286URD3</accession>
<dbReference type="InterPro" id="IPR052577">
    <property type="entry name" value="VWA7"/>
</dbReference>
<dbReference type="PANTHER" id="PTHR14905">
    <property type="entry name" value="NG37"/>
    <property type="match status" value="1"/>
</dbReference>
<comment type="caution">
    <text evidence="3">The sequence shown here is derived from an EMBL/GenBank/DDBJ whole genome shotgun (WGS) entry which is preliminary data.</text>
</comment>
<dbReference type="STRING" id="2282107.A0A286URD3"/>
<dbReference type="InParanoid" id="A0A286URD3"/>
<feature type="compositionally biased region" description="Basic and acidic residues" evidence="1">
    <location>
        <begin position="696"/>
        <end position="710"/>
    </location>
</feature>
<feature type="compositionally biased region" description="Basic and acidic residues" evidence="1">
    <location>
        <begin position="676"/>
        <end position="689"/>
    </location>
</feature>
<evidence type="ECO:0000313" key="4">
    <source>
        <dbReference type="Proteomes" id="UP000217199"/>
    </source>
</evidence>
<dbReference type="Proteomes" id="UP000217199">
    <property type="component" value="Unassembled WGS sequence"/>
</dbReference>
<sequence length="810" mass="89836">MHSLTTLFLICTVIVLLAPERVAAFGAGDIPDFSYLNEKAFRHGDIEGVLANLAKTAGGAAASGGILGFASSVLSAAKGGEKFGRMDVKRVYFGNWLRDYSQAMDIAGLSKLSADTIVMIVSILGFMTFGFATEEFEVTADRLSVYLPVEHIDNPKGYAEKEEIDPETGMKKYMATEGQGWDTSTACIRRNLEACIEHGRRARGRECDDLWEAYRLLGTGLHTLEDLLAHSNWCEIALRKMGHSEVFCHVGDDVTVDTPEGPAPPLVTGTFGSADFIHSLMGEATDHISEASVTNLYDKMKQTILSKLPIGGGSEKADEAENIKNKPYNFDPDNYAPKEKIEMIPGLNDLIDQLTNALNAYIYTVLAPWLTPILQQATGALGEGSKAVIDSDDQYEVFTNSEASDPSHSILSKDHFGLILNEPAGKIATVVVENTVNLIVQAWSSDEDASRVVDEILEAFHHPYYANGRSKIQRSMFDQLERWFGALGEDGTRVIESLTKESVREGKNKRLGSDDYSGEPGDAPKTSHYQSSSYGQDQGGYSTGDYQSQGQSQYSSGTYGRQQESYGGRRNDDEYSSSYSRPNRDDDESNRRTSRRDEYSYDNNESSYDQNSGRNKYSSYNESTYGRTQETYGNRRDEDSYNQDSYSRRNETNYSSGRNEDSYSKRYDEDNSYSTRQDEGYDSRRRFDNDSGYGRPPERESYGGDYEDRPRHHGGQHQPEENRFEEGYRPSYGGPESFNDGPGGFGGGSGGYGGGFNEGPGRFGGPGYGGDETFGAERLNLDDGDEGRRHHGHHGHHGHGRRSPPRDDYY</sequence>
<organism evidence="3 4">
    <name type="scientific">Pyrrhoderma noxium</name>
    <dbReference type="NCBI Taxonomy" id="2282107"/>
    <lineage>
        <taxon>Eukaryota</taxon>
        <taxon>Fungi</taxon>
        <taxon>Dikarya</taxon>
        <taxon>Basidiomycota</taxon>
        <taxon>Agaricomycotina</taxon>
        <taxon>Agaricomycetes</taxon>
        <taxon>Hymenochaetales</taxon>
        <taxon>Hymenochaetaceae</taxon>
        <taxon>Pyrrhoderma</taxon>
    </lineage>
</organism>
<dbReference type="Pfam" id="PF07217">
    <property type="entry name" value="Het-C"/>
    <property type="match status" value="2"/>
</dbReference>
<reference evidence="3 4" key="1">
    <citation type="journal article" date="2017" name="Mol. Ecol.">
        <title>Comparative and population genomic landscape of Phellinus noxius: A hypervariable fungus causing root rot in trees.</title>
        <authorList>
            <person name="Chung C.L."/>
            <person name="Lee T.J."/>
            <person name="Akiba M."/>
            <person name="Lee H.H."/>
            <person name="Kuo T.H."/>
            <person name="Liu D."/>
            <person name="Ke H.M."/>
            <person name="Yokoi T."/>
            <person name="Roa M.B."/>
            <person name="Lu M.J."/>
            <person name="Chang Y.Y."/>
            <person name="Ann P.J."/>
            <person name="Tsai J.N."/>
            <person name="Chen C.Y."/>
            <person name="Tzean S.S."/>
            <person name="Ota Y."/>
            <person name="Hattori T."/>
            <person name="Sahashi N."/>
            <person name="Liou R.F."/>
            <person name="Kikuchi T."/>
            <person name="Tsai I.J."/>
        </authorList>
    </citation>
    <scope>NUCLEOTIDE SEQUENCE [LARGE SCALE GENOMIC DNA]</scope>
    <source>
        <strain evidence="3 4">FFPRI411160</strain>
    </source>
</reference>
<feature type="compositionally biased region" description="Basic and acidic residues" evidence="1">
    <location>
        <begin position="658"/>
        <end position="669"/>
    </location>
</feature>
<feature type="compositionally biased region" description="Basic and acidic residues" evidence="1">
    <location>
        <begin position="589"/>
        <end position="599"/>
    </location>
</feature>
<gene>
    <name evidence="3" type="ORF">PNOK_0205100</name>
</gene>
<feature type="compositionally biased region" description="Gly residues" evidence="1">
    <location>
        <begin position="741"/>
        <end position="772"/>
    </location>
</feature>
<keyword evidence="2" id="KW-0732">Signal</keyword>
<feature type="chain" id="PRO_5013689172" evidence="2">
    <location>
        <begin position="25"/>
        <end position="810"/>
    </location>
</feature>
<feature type="compositionally biased region" description="Low complexity" evidence="1">
    <location>
        <begin position="543"/>
        <end position="563"/>
    </location>
</feature>
<proteinExistence type="predicted"/>
<dbReference type="PANTHER" id="PTHR14905:SF7">
    <property type="entry name" value="VON WILLEBRAND FACTOR A DOMAIN-CONTAINING PROTEIN 7"/>
    <property type="match status" value="1"/>
</dbReference>
<dbReference type="AlphaFoldDB" id="A0A286URD3"/>
<feature type="compositionally biased region" description="Polar residues" evidence="1">
    <location>
        <begin position="601"/>
        <end position="632"/>
    </location>
</feature>
<feature type="compositionally biased region" description="Basic residues" evidence="1">
    <location>
        <begin position="789"/>
        <end position="803"/>
    </location>
</feature>
<evidence type="ECO:0000256" key="1">
    <source>
        <dbReference type="SAM" id="MobiDB-lite"/>
    </source>
</evidence>
<name>A0A286URD3_9AGAM</name>
<keyword evidence="4" id="KW-1185">Reference proteome</keyword>
<feature type="signal peptide" evidence="2">
    <location>
        <begin position="1"/>
        <end position="24"/>
    </location>
</feature>
<dbReference type="InterPro" id="IPR010816">
    <property type="entry name" value="Het-C"/>
</dbReference>
<feature type="compositionally biased region" description="Basic and acidic residues" evidence="1">
    <location>
        <begin position="718"/>
        <end position="728"/>
    </location>
</feature>
<evidence type="ECO:0000313" key="3">
    <source>
        <dbReference type="EMBL" id="PAV22094.1"/>
    </source>
</evidence>